<keyword evidence="1" id="KW-0472">Membrane</keyword>
<gene>
    <name evidence="2" type="ORF">FJA49_06965</name>
</gene>
<keyword evidence="1" id="KW-1133">Transmembrane helix</keyword>
<dbReference type="Proteomes" id="UP000319175">
    <property type="component" value="Unassembled WGS sequence"/>
</dbReference>
<dbReference type="EMBL" id="VFJE01000052">
    <property type="protein sequence ID" value="TPD70676.1"/>
    <property type="molecule type" value="Genomic_DNA"/>
</dbReference>
<protein>
    <submittedName>
        <fullName evidence="2">Uncharacterized protein</fullName>
    </submittedName>
</protein>
<reference evidence="2 3" key="2">
    <citation type="submission" date="2019-06" db="EMBL/GenBank/DDBJ databases">
        <authorList>
            <person name="Seo Y."/>
        </authorList>
    </citation>
    <scope>NUCLEOTIDE SEQUENCE [LARGE SCALE GENOMIC DNA]</scope>
    <source>
        <strain evidence="2 3">MaA-Y11</strain>
    </source>
</reference>
<proteinExistence type="predicted"/>
<accession>A0A501QFA4</accession>
<feature type="transmembrane region" description="Helical" evidence="1">
    <location>
        <begin position="38"/>
        <end position="64"/>
    </location>
</feature>
<dbReference type="AlphaFoldDB" id="A0A501QFA4"/>
<keyword evidence="3" id="KW-1185">Reference proteome</keyword>
<organism evidence="2 3">
    <name type="scientific">Flavobacterium microcysteis</name>
    <dbReference type="NCBI Taxonomy" id="2596891"/>
    <lineage>
        <taxon>Bacteria</taxon>
        <taxon>Pseudomonadati</taxon>
        <taxon>Bacteroidota</taxon>
        <taxon>Flavobacteriia</taxon>
        <taxon>Flavobacteriales</taxon>
        <taxon>Flavobacteriaceae</taxon>
        <taxon>Flavobacterium</taxon>
    </lineage>
</organism>
<evidence type="ECO:0000256" key="1">
    <source>
        <dbReference type="SAM" id="Phobius"/>
    </source>
</evidence>
<reference evidence="2 3" key="1">
    <citation type="submission" date="2019-06" db="EMBL/GenBank/DDBJ databases">
        <title>Flavobacterium sp. MaA-Y11 from geoumgang.</title>
        <authorList>
            <person name="Jeong S."/>
        </authorList>
    </citation>
    <scope>NUCLEOTIDE SEQUENCE [LARGE SCALE GENOMIC DNA]</scope>
    <source>
        <strain evidence="2 3">MaA-Y11</strain>
    </source>
</reference>
<name>A0A501QFA4_9FLAO</name>
<feature type="transmembrane region" description="Helical" evidence="1">
    <location>
        <begin position="162"/>
        <end position="179"/>
    </location>
</feature>
<evidence type="ECO:0000313" key="2">
    <source>
        <dbReference type="EMBL" id="TPD70676.1"/>
    </source>
</evidence>
<sequence length="211" mass="25009">MNQFTFNVYKQSRVLWCLFLSPFLFIGSILIASHFNSFFIAFLLFPIFLIVLYYYVVGHIVITVKDEKLNFEWKRKTLFNYKDIEVVNLEDIRVMVIDEGRLLKKIKTSDRVIYINNSKIGSRDASDFITYLRTITKPYSPEIIDSWDEFARKGYLKLAYKLTNLVLLFSIIAIVISILCNVFKVQFLFICLMFIPQMLLHKTYMKSKLKE</sequence>
<dbReference type="RefSeq" id="WP_140000233.1">
    <property type="nucleotide sequence ID" value="NZ_VFJE01000052.1"/>
</dbReference>
<comment type="caution">
    <text evidence="2">The sequence shown here is derived from an EMBL/GenBank/DDBJ whole genome shotgun (WGS) entry which is preliminary data.</text>
</comment>
<evidence type="ECO:0000313" key="3">
    <source>
        <dbReference type="Proteomes" id="UP000319175"/>
    </source>
</evidence>
<feature type="transmembrane region" description="Helical" evidence="1">
    <location>
        <begin position="12"/>
        <end position="32"/>
    </location>
</feature>
<keyword evidence="1" id="KW-0812">Transmembrane</keyword>
<dbReference type="OrthoDB" id="1151489at2"/>